<dbReference type="PANTHER" id="PTHR18063">
    <property type="entry name" value="NF-E2 INDUCIBLE PROTEIN"/>
    <property type="match status" value="1"/>
</dbReference>
<dbReference type="GO" id="GO:0016807">
    <property type="term" value="F:cysteine-type carboxypeptidase activity"/>
    <property type="evidence" value="ECO:0007669"/>
    <property type="project" value="TreeGrafter"/>
</dbReference>
<dbReference type="AlphaFoldDB" id="A0A9Q1HK87"/>
<evidence type="ECO:0000256" key="3">
    <source>
        <dbReference type="SAM" id="MobiDB-lite"/>
    </source>
</evidence>
<evidence type="ECO:0000256" key="1">
    <source>
        <dbReference type="ARBA" id="ARBA00006616"/>
    </source>
</evidence>
<dbReference type="GO" id="GO:0036435">
    <property type="term" value="F:K48-linked polyubiquitin modification-dependent protein binding"/>
    <property type="evidence" value="ECO:0007669"/>
    <property type="project" value="UniProtKB-UniRule"/>
</dbReference>
<proteinExistence type="inferred from homology"/>
<dbReference type="GO" id="GO:0140934">
    <property type="term" value="F:histone deubiquitinase activity"/>
    <property type="evidence" value="ECO:0007669"/>
    <property type="project" value="UniProtKB-UniRule"/>
</dbReference>
<keyword evidence="6" id="KW-1185">Reference proteome</keyword>
<dbReference type="GO" id="GO:0006508">
    <property type="term" value="P:proteolysis"/>
    <property type="evidence" value="ECO:0007669"/>
    <property type="project" value="UniProtKB-KW"/>
</dbReference>
<feature type="compositionally biased region" description="Basic and acidic residues" evidence="3">
    <location>
        <begin position="502"/>
        <end position="514"/>
    </location>
</feature>
<evidence type="ECO:0000313" key="5">
    <source>
        <dbReference type="EMBL" id="KAJ8048900.1"/>
    </source>
</evidence>
<evidence type="ECO:0000259" key="4">
    <source>
        <dbReference type="Pfam" id="PF04424"/>
    </source>
</evidence>
<dbReference type="GO" id="GO:1990380">
    <property type="term" value="F:K48-linked deubiquitinase activity"/>
    <property type="evidence" value="ECO:0007669"/>
    <property type="project" value="UniProtKB-UniRule"/>
</dbReference>
<dbReference type="EC" id="3.4.19.12" evidence="2"/>
<feature type="compositionally biased region" description="Basic and acidic residues" evidence="3">
    <location>
        <begin position="33"/>
        <end position="71"/>
    </location>
</feature>
<reference evidence="5" key="1">
    <citation type="submission" date="2021-10" db="EMBL/GenBank/DDBJ databases">
        <title>Tropical sea cucumber genome reveals ecological adaptation and Cuvierian tubules defense mechanism.</title>
        <authorList>
            <person name="Chen T."/>
        </authorList>
    </citation>
    <scope>NUCLEOTIDE SEQUENCE</scope>
    <source>
        <strain evidence="5">Nanhai2018</strain>
        <tissue evidence="5">Muscle</tissue>
    </source>
</reference>
<keyword evidence="2" id="KW-0788">Thiol protease</keyword>
<feature type="domain" description="MINDY deubiquitinase" evidence="4">
    <location>
        <begin position="131"/>
        <end position="383"/>
    </location>
</feature>
<gene>
    <name evidence="5" type="ORF">HOLleu_01404</name>
</gene>
<sequence length="514" mass="57754">MEGVPQTTDMAAPMDPTTLKERQQESENVDSLGEEREAETEKDLKELNGIEQTDKDGVMEKKYEEHSRIPDEAGNGTTEKVIKEEGDTEKASEKRQEVQREEPGLIAQAPLVHPEISSASASPRHDSEPVQEYHLKWIDWNDRKTPIVTQNENGPCPLIAILNVLLLRGVIEIPTGVEIVTANQLFNYLGNTLIQRIPKDASEAVRKNFEKNMNDAMEIVSKLQTGLDVNVRFTGVKDFEYTQECLIFDLLNIGLYHGWLYDPQNTELISAVGTCSYNQLVEKIIESKNSSEEMECHQGLVAESFLQSSAAQLTYHGLCELNSMIQNNQLCVLFRNNHFSTLCKHDDILYILVTDQGFLTASNVAWESLSNVEGDSLFYDGSFQRCMPDIKPVEEGPPMSTEQQIDTDFLVALSMQEEQEGDKDQPPCQPLTSEAENLSDQELAMRLQQEEDMEAARMVQEQERAAAGQQQQGARQQQPAGNGRPQNGAEGRPPQPQQRQNRRGEPKDKSCSIL</sequence>
<evidence type="ECO:0000256" key="2">
    <source>
        <dbReference type="RuleBase" id="RU367139"/>
    </source>
</evidence>
<feature type="compositionally biased region" description="Polar residues" evidence="3">
    <location>
        <begin position="430"/>
        <end position="440"/>
    </location>
</feature>
<organism evidence="5 6">
    <name type="scientific">Holothuria leucospilota</name>
    <name type="common">Black long sea cucumber</name>
    <name type="synonym">Mertensiothuria leucospilota</name>
    <dbReference type="NCBI Taxonomy" id="206669"/>
    <lineage>
        <taxon>Eukaryota</taxon>
        <taxon>Metazoa</taxon>
        <taxon>Echinodermata</taxon>
        <taxon>Eleutherozoa</taxon>
        <taxon>Echinozoa</taxon>
        <taxon>Holothuroidea</taxon>
        <taxon>Aspidochirotacea</taxon>
        <taxon>Aspidochirotida</taxon>
        <taxon>Holothuriidae</taxon>
        <taxon>Holothuria</taxon>
    </lineage>
</organism>
<dbReference type="OrthoDB" id="10261212at2759"/>
<protein>
    <recommendedName>
        <fullName evidence="2">Ubiquitin carboxyl-terminal hydrolase</fullName>
        <ecNumber evidence="2">3.4.19.12</ecNumber>
    </recommendedName>
</protein>
<comment type="caution">
    <text evidence="5">The sequence shown here is derived from an EMBL/GenBank/DDBJ whole genome shotgun (WGS) entry which is preliminary data.</text>
</comment>
<dbReference type="EMBL" id="JAIZAY010000001">
    <property type="protein sequence ID" value="KAJ8048900.1"/>
    <property type="molecule type" value="Genomic_DNA"/>
</dbReference>
<dbReference type="InterPro" id="IPR007518">
    <property type="entry name" value="MINDY"/>
</dbReference>
<dbReference type="GO" id="GO:0004843">
    <property type="term" value="F:cysteine-type deubiquitinase activity"/>
    <property type="evidence" value="ECO:0007669"/>
    <property type="project" value="UniProtKB-UniRule"/>
</dbReference>
<feature type="region of interest" description="Disordered" evidence="3">
    <location>
        <begin position="417"/>
        <end position="514"/>
    </location>
</feature>
<comment type="function">
    <text evidence="2">Hydrolase that can specifically remove 'Lys-48'-linked conjugated ubiquitin from proteins. Has exodeubiquitinase activity and has a preference for long polyubiquitin chains. May play a regulatory role at the level of protein turnover.</text>
</comment>
<dbReference type="Proteomes" id="UP001152320">
    <property type="component" value="Chromosome 1"/>
</dbReference>
<dbReference type="GO" id="GO:0071108">
    <property type="term" value="P:protein K48-linked deubiquitination"/>
    <property type="evidence" value="ECO:0007669"/>
    <property type="project" value="TreeGrafter"/>
</dbReference>
<keyword evidence="2" id="KW-0645">Protease</keyword>
<evidence type="ECO:0000313" key="6">
    <source>
        <dbReference type="Proteomes" id="UP001152320"/>
    </source>
</evidence>
<dbReference type="InterPro" id="IPR033979">
    <property type="entry name" value="MINDY_domain"/>
</dbReference>
<feature type="compositionally biased region" description="Low complexity" evidence="3">
    <location>
        <begin position="465"/>
        <end position="478"/>
    </location>
</feature>
<feature type="compositionally biased region" description="Basic and acidic residues" evidence="3">
    <location>
        <begin position="80"/>
        <end position="103"/>
    </location>
</feature>
<dbReference type="Pfam" id="PF04424">
    <property type="entry name" value="MINDY_DUB"/>
    <property type="match status" value="1"/>
</dbReference>
<dbReference type="GO" id="GO:0005829">
    <property type="term" value="C:cytosol"/>
    <property type="evidence" value="ECO:0007669"/>
    <property type="project" value="TreeGrafter"/>
</dbReference>
<accession>A0A9Q1HK87</accession>
<keyword evidence="2" id="KW-0833">Ubl conjugation pathway</keyword>
<comment type="similarity">
    <text evidence="1 2">Belongs to the MINDY deubiquitinase family. FAM63 subfamily.</text>
</comment>
<name>A0A9Q1HK87_HOLLE</name>
<dbReference type="PANTHER" id="PTHR18063:SF6">
    <property type="entry name" value="UBIQUITIN CARBOXYL-TERMINAL HYDROLASE"/>
    <property type="match status" value="1"/>
</dbReference>
<feature type="region of interest" description="Disordered" evidence="3">
    <location>
        <begin position="1"/>
        <end position="112"/>
    </location>
</feature>
<dbReference type="GO" id="GO:0071944">
    <property type="term" value="C:cell periphery"/>
    <property type="evidence" value="ECO:0007669"/>
    <property type="project" value="TreeGrafter"/>
</dbReference>
<comment type="catalytic activity">
    <reaction evidence="2">
        <text>Thiol-dependent hydrolysis of ester, thioester, amide, peptide and isopeptide bonds formed by the C-terminal Gly of ubiquitin (a 76-residue protein attached to proteins as an intracellular targeting signal).</text>
        <dbReference type="EC" id="3.4.19.12"/>
    </reaction>
</comment>
<keyword evidence="2 5" id="KW-0378">Hydrolase</keyword>